<proteinExistence type="predicted"/>
<evidence type="ECO:0000313" key="2">
    <source>
        <dbReference type="EMBL" id="KAJ8747425.1"/>
    </source>
</evidence>
<organism evidence="2 3">
    <name type="scientific">Erythroxylum novogranatense</name>
    <dbReference type="NCBI Taxonomy" id="1862640"/>
    <lineage>
        <taxon>Eukaryota</taxon>
        <taxon>Viridiplantae</taxon>
        <taxon>Streptophyta</taxon>
        <taxon>Embryophyta</taxon>
        <taxon>Tracheophyta</taxon>
        <taxon>Spermatophyta</taxon>
        <taxon>Magnoliopsida</taxon>
        <taxon>eudicotyledons</taxon>
        <taxon>Gunneridae</taxon>
        <taxon>Pentapetalae</taxon>
        <taxon>rosids</taxon>
        <taxon>fabids</taxon>
        <taxon>Malpighiales</taxon>
        <taxon>Erythroxylaceae</taxon>
        <taxon>Erythroxylum</taxon>
    </lineage>
</organism>
<gene>
    <name evidence="2" type="ORF">K2173_001005</name>
</gene>
<keyword evidence="3" id="KW-1185">Reference proteome</keyword>
<dbReference type="EMBL" id="JAIWQS010000164">
    <property type="protein sequence ID" value="KAJ8747425.1"/>
    <property type="molecule type" value="Genomic_DNA"/>
</dbReference>
<accession>A0AAV8S5U3</accession>
<dbReference type="Pfam" id="PF14228">
    <property type="entry name" value="MOR2-PAG1_mid"/>
    <property type="match status" value="1"/>
</dbReference>
<dbReference type="Proteomes" id="UP001159364">
    <property type="component" value="Unassembled WGS sequence"/>
</dbReference>
<dbReference type="InterPro" id="IPR029473">
    <property type="entry name" value="MOR2-PAG1_mid"/>
</dbReference>
<comment type="caution">
    <text evidence="2">The sequence shown here is derived from an EMBL/GenBank/DDBJ whole genome shotgun (WGS) entry which is preliminary data.</text>
</comment>
<dbReference type="AlphaFoldDB" id="A0AAV8S5U3"/>
<evidence type="ECO:0000259" key="1">
    <source>
        <dbReference type="Pfam" id="PF14228"/>
    </source>
</evidence>
<evidence type="ECO:0000313" key="3">
    <source>
        <dbReference type="Proteomes" id="UP001159364"/>
    </source>
</evidence>
<reference evidence="2 3" key="1">
    <citation type="submission" date="2021-09" db="EMBL/GenBank/DDBJ databases">
        <title>Genomic insights and catalytic innovation underlie evolution of tropane alkaloids biosynthesis.</title>
        <authorList>
            <person name="Wang Y.-J."/>
            <person name="Tian T."/>
            <person name="Huang J.-P."/>
            <person name="Huang S.-X."/>
        </authorList>
    </citation>
    <scope>NUCLEOTIDE SEQUENCE [LARGE SCALE GENOMIC DNA]</scope>
    <source>
        <strain evidence="2">KIB-2018</strain>
        <tissue evidence="2">Leaf</tissue>
    </source>
</reference>
<name>A0AAV8S5U3_9ROSI</name>
<protein>
    <recommendedName>
        <fullName evidence="1">Cell morphogenesis central region domain-containing protein</fullName>
    </recommendedName>
</protein>
<sequence length="101" mass="10925">MQLHVGTSEVVTDSLLVEDKTTSVVTGVHIGAGDVVTGDEENGNQVVGVRIEQVITHISQRGATMALNLSHLEACEIMFCELSSYVDEVSLETEVNPKWKV</sequence>
<feature type="domain" description="Cell morphogenesis central region" evidence="1">
    <location>
        <begin position="60"/>
        <end position="100"/>
    </location>
</feature>